<evidence type="ECO:0000256" key="14">
    <source>
        <dbReference type="ARBA" id="ARBA00023113"/>
    </source>
</evidence>
<evidence type="ECO:0000256" key="5">
    <source>
        <dbReference type="ARBA" id="ARBA00022723"/>
    </source>
</evidence>
<evidence type="ECO:0000256" key="11">
    <source>
        <dbReference type="ARBA" id="ARBA00022908"/>
    </source>
</evidence>
<evidence type="ECO:0000313" key="19">
    <source>
        <dbReference type="Proteomes" id="UP000326396"/>
    </source>
</evidence>
<comment type="function">
    <text evidence="1">The aspartyl protease (PR) mediates the proteolytic cleavages of the Gag and Gag-Pol polyproteins after assembly of the VLP.</text>
</comment>
<evidence type="ECO:0000256" key="9">
    <source>
        <dbReference type="ARBA" id="ARBA00022840"/>
    </source>
</evidence>
<dbReference type="Pfam" id="PF22936">
    <property type="entry name" value="Pol_BBD"/>
    <property type="match status" value="1"/>
</dbReference>
<keyword evidence="6" id="KW-0547">Nucleotide-binding</keyword>
<dbReference type="GO" id="GO:0003964">
    <property type="term" value="F:RNA-directed DNA polymerase activity"/>
    <property type="evidence" value="ECO:0007669"/>
    <property type="project" value="UniProtKB-KW"/>
</dbReference>
<dbReference type="InterPro" id="IPR039537">
    <property type="entry name" value="Retrotran_Ty1/copia-like"/>
</dbReference>
<accession>A0A5N6PJD6</accession>
<dbReference type="GO" id="GO:0006310">
    <property type="term" value="P:DNA recombination"/>
    <property type="evidence" value="ECO:0007669"/>
    <property type="project" value="UniProtKB-KW"/>
</dbReference>
<dbReference type="PANTHER" id="PTHR42648:SF11">
    <property type="entry name" value="TRANSPOSON TY4-P GAG-POL POLYPROTEIN"/>
    <property type="match status" value="1"/>
</dbReference>
<dbReference type="InterPro" id="IPR036397">
    <property type="entry name" value="RNaseH_sf"/>
</dbReference>
<dbReference type="GO" id="GO:0003887">
    <property type="term" value="F:DNA-directed DNA polymerase activity"/>
    <property type="evidence" value="ECO:0007669"/>
    <property type="project" value="UniProtKB-KW"/>
</dbReference>
<organism evidence="18 19">
    <name type="scientific">Mikania micrantha</name>
    <name type="common">bitter vine</name>
    <dbReference type="NCBI Taxonomy" id="192012"/>
    <lineage>
        <taxon>Eukaryota</taxon>
        <taxon>Viridiplantae</taxon>
        <taxon>Streptophyta</taxon>
        <taxon>Embryophyta</taxon>
        <taxon>Tracheophyta</taxon>
        <taxon>Spermatophyta</taxon>
        <taxon>Magnoliopsida</taxon>
        <taxon>eudicotyledons</taxon>
        <taxon>Gunneridae</taxon>
        <taxon>Pentapetalae</taxon>
        <taxon>asterids</taxon>
        <taxon>campanulids</taxon>
        <taxon>Asterales</taxon>
        <taxon>Asteraceae</taxon>
        <taxon>Asteroideae</taxon>
        <taxon>Heliantheae alliance</taxon>
        <taxon>Eupatorieae</taxon>
        <taxon>Mikania</taxon>
    </lineage>
</organism>
<keyword evidence="3" id="KW-0645">Protease</keyword>
<dbReference type="EMBL" id="SZYD01000004">
    <property type="protein sequence ID" value="KAD6454527.1"/>
    <property type="molecule type" value="Genomic_DNA"/>
</dbReference>
<dbReference type="Proteomes" id="UP000326396">
    <property type="component" value="Linkage Group LG12"/>
</dbReference>
<protein>
    <submittedName>
        <fullName evidence="18">Uncharacterized protein</fullName>
    </submittedName>
</protein>
<evidence type="ECO:0000256" key="4">
    <source>
        <dbReference type="ARBA" id="ARBA00022722"/>
    </source>
</evidence>
<evidence type="ECO:0000256" key="10">
    <source>
        <dbReference type="ARBA" id="ARBA00022842"/>
    </source>
</evidence>
<dbReference type="InterPro" id="IPR025724">
    <property type="entry name" value="GAG-pre-integrase_dom"/>
</dbReference>
<keyword evidence="9" id="KW-0067">ATP-binding</keyword>
<proteinExistence type="predicted"/>
<dbReference type="GO" id="GO:0015074">
    <property type="term" value="P:DNA integration"/>
    <property type="evidence" value="ECO:0007669"/>
    <property type="project" value="UniProtKB-KW"/>
</dbReference>
<keyword evidence="10" id="KW-0460">Magnesium</keyword>
<keyword evidence="13" id="KW-0548">Nucleotidyltransferase</keyword>
<evidence type="ECO:0000259" key="16">
    <source>
        <dbReference type="Pfam" id="PF13976"/>
    </source>
</evidence>
<keyword evidence="13" id="KW-0239">DNA-directed DNA polymerase</keyword>
<name>A0A5N6PJD6_9ASTR</name>
<keyword evidence="14" id="KW-0917">Virion maturation</keyword>
<evidence type="ECO:0000256" key="1">
    <source>
        <dbReference type="ARBA" id="ARBA00002180"/>
    </source>
</evidence>
<keyword evidence="15" id="KW-0233">DNA recombination</keyword>
<keyword evidence="2" id="KW-1188">Viral release from host cell</keyword>
<dbReference type="AlphaFoldDB" id="A0A5N6PJD6"/>
<dbReference type="GO" id="GO:0004519">
    <property type="term" value="F:endonuclease activity"/>
    <property type="evidence" value="ECO:0007669"/>
    <property type="project" value="UniProtKB-KW"/>
</dbReference>
<evidence type="ECO:0000256" key="8">
    <source>
        <dbReference type="ARBA" id="ARBA00022801"/>
    </source>
</evidence>
<feature type="domain" description="Retrovirus-related Pol polyprotein from transposon TNT 1-94-like beta-barrel" evidence="17">
    <location>
        <begin position="12"/>
        <end position="79"/>
    </location>
</feature>
<reference evidence="18 19" key="1">
    <citation type="submission" date="2019-05" db="EMBL/GenBank/DDBJ databases">
        <title>Mikania micrantha, genome provides insights into the molecular mechanism of rapid growth.</title>
        <authorList>
            <person name="Liu B."/>
        </authorList>
    </citation>
    <scope>NUCLEOTIDE SEQUENCE [LARGE SCALE GENOMIC DNA]</scope>
    <source>
        <strain evidence="18">NLD-2019</strain>
        <tissue evidence="18">Leaf</tissue>
    </source>
</reference>
<dbReference type="GO" id="GO:0003676">
    <property type="term" value="F:nucleic acid binding"/>
    <property type="evidence" value="ECO:0007669"/>
    <property type="project" value="InterPro"/>
</dbReference>
<dbReference type="OrthoDB" id="1751476at2759"/>
<feature type="domain" description="GAG-pre-integrase" evidence="16">
    <location>
        <begin position="95"/>
        <end position="167"/>
    </location>
</feature>
<evidence type="ECO:0000259" key="17">
    <source>
        <dbReference type="Pfam" id="PF22936"/>
    </source>
</evidence>
<keyword evidence="13" id="KW-0808">Transferase</keyword>
<gene>
    <name evidence="18" type="ORF">E3N88_09233</name>
</gene>
<evidence type="ECO:0000256" key="6">
    <source>
        <dbReference type="ARBA" id="ARBA00022741"/>
    </source>
</evidence>
<dbReference type="InterPro" id="IPR054722">
    <property type="entry name" value="PolX-like_BBD"/>
</dbReference>
<keyword evidence="11" id="KW-0229">DNA integration</keyword>
<evidence type="ECO:0000256" key="3">
    <source>
        <dbReference type="ARBA" id="ARBA00022670"/>
    </source>
</evidence>
<dbReference type="Gene3D" id="3.30.420.10">
    <property type="entry name" value="Ribonuclease H-like superfamily/Ribonuclease H"/>
    <property type="match status" value="1"/>
</dbReference>
<comment type="caution">
    <text evidence="18">The sequence shown here is derived from an EMBL/GenBank/DDBJ whole genome shotgun (WGS) entry which is preliminary data.</text>
</comment>
<keyword evidence="8" id="KW-0378">Hydrolase</keyword>
<evidence type="ECO:0000256" key="12">
    <source>
        <dbReference type="ARBA" id="ARBA00022918"/>
    </source>
</evidence>
<dbReference type="GO" id="GO:0046872">
    <property type="term" value="F:metal ion binding"/>
    <property type="evidence" value="ECO:0007669"/>
    <property type="project" value="UniProtKB-KW"/>
</dbReference>
<dbReference type="GO" id="GO:0005524">
    <property type="term" value="F:ATP binding"/>
    <property type="evidence" value="ECO:0007669"/>
    <property type="project" value="UniProtKB-KW"/>
</dbReference>
<dbReference type="PANTHER" id="PTHR42648">
    <property type="entry name" value="TRANSPOSASE, PUTATIVE-RELATED"/>
    <property type="match status" value="1"/>
</dbReference>
<keyword evidence="19" id="KW-1185">Reference proteome</keyword>
<keyword evidence="7" id="KW-0255">Endonuclease</keyword>
<dbReference type="GO" id="GO:0008233">
    <property type="term" value="F:peptidase activity"/>
    <property type="evidence" value="ECO:0007669"/>
    <property type="project" value="UniProtKB-KW"/>
</dbReference>
<evidence type="ECO:0000256" key="13">
    <source>
        <dbReference type="ARBA" id="ARBA00022932"/>
    </source>
</evidence>
<dbReference type="GO" id="GO:0006508">
    <property type="term" value="P:proteolysis"/>
    <property type="evidence" value="ECO:0007669"/>
    <property type="project" value="UniProtKB-KW"/>
</dbReference>
<evidence type="ECO:0000256" key="15">
    <source>
        <dbReference type="ARBA" id="ARBA00023172"/>
    </source>
</evidence>
<evidence type="ECO:0000256" key="2">
    <source>
        <dbReference type="ARBA" id="ARBA00022612"/>
    </source>
</evidence>
<keyword evidence="4" id="KW-0540">Nuclease</keyword>
<evidence type="ECO:0000313" key="18">
    <source>
        <dbReference type="EMBL" id="KAD6454527.1"/>
    </source>
</evidence>
<keyword evidence="5" id="KW-0479">Metal-binding</keyword>
<dbReference type="Pfam" id="PF13976">
    <property type="entry name" value="gag_pre-integrs"/>
    <property type="match status" value="1"/>
</dbReference>
<evidence type="ECO:0000256" key="7">
    <source>
        <dbReference type="ARBA" id="ARBA00022759"/>
    </source>
</evidence>
<sequence length="237" mass="27030">MQRAPSHLNNLWYVDNGGSRHMTGCRSILNNFTPKNGESVSFGNDAKGWIVRSGSVSSGKLHFNDVSLAENHKFNLLSVLIDQHTLLTSKRRGNVYVVNMSIDSQSSTPTYFIANASSSKTILWNRRFNHLNHQSLHKLSTLSLVRGLPFKEFHFEGHYDSCIKEKQHKLSYKSIEESKTATCLHMLHMDLFGLVKASSLARKKYCLIFVDDYSIFCWTFFLFSKDETADKIKALIT</sequence>
<keyword evidence="12" id="KW-0695">RNA-directed DNA polymerase</keyword>